<sequence length="1417" mass="152178">MTAGETEEEAGGPAAAVGPDAGSGKPPGTGHRLQSYASKLERSFVKQLSKTPDPARAQVAEWLEVTKDCVSILQTWAEVEGKYGASLDKIIVSANVLNEVDAGGESGLVAAVAAVVGGFQSLGKHHLGMQQCILTQANTVLTPLVKDHRKQVQEWTSGQTSVQREAKTLRAAVERARESGSSLAVQQASVKYNKQARAQRASLREYLSHLYTLWLHRGETMLICVDAMAEANQHVLSFNEEVATALQTVVAAVDPAAELRKDVAAIVDTAMEGIPETETAAATQATHEDAQQEKTREQAPDTGAASKKKAEDDTNDAAARVYEALGRAEPDVASASVEAATNACANWATISRVAATVSRELAAAVDQRARDTDALASSMNLEHLRVSCEYADLFSEEETKETERQAWRMYMVIMKQSSMVLADFATKLGATADGFAAVTAAYESGSKQLLAARTAAHKELQLVATSLKDARARVEQCDESISRSSQARERALSDVADARKKLRSRSDVSEADLAEASNATEDGTAQSAENAEADVPLSSSAAPDASSPSHPAAGFPAPAAPAAGEDAASTETASHPDEEVMSTASGLSTTQTSSNGATASSNSGGGKSVVKRLFGLSTPSRATVLADAEDRAEKLNKRIASLGDQRVKLQADVDEASQRLEAQIKAYAVQIAGTVSGFVSIHQMRLRDLKAGLEKLVRSASDFTVTIQQLGKKMMQELKKMEPVTDIERFAAMPHAQPDNPTVFGPFHSAKSQPDHESHGKEKDDEDNDDDDNNNNNAHGTNDDDDDDDDDEDGDSASDDGKDEAALDAVPTLNRRNGGFAKRKLKLTESEMLTEEFGLPANEVVVASYSCAYLPGKVPQQGRLILTKQFLCFSTLAIYEPVFGSCKLVVHLAHVVKVIKAATAWGLVANSLVVRLQPRAEGKAQTELTFTSLFNRDKCYGRIVQLSGVNRDLVEKGTKVHSENAPWHELDPRLGESYKGNKLVIGPGDGVTETTASTGSSGTSAGEPTKRPRNSGFLRLGLSTSEVQEMIEAKEKRAEKTSQDGSAALVPTGTAAEADGPFAKPCVQCLRPPGSEPCPCWKVDAPKLSADHKELSKSFWTGSLEEVAARLWLGRERLDLSLPAKYDLAHDLGESLGDYDQEFPAFEHNKDASTAISQFSRELYPSASLLDENDESPSDEALLRIVSFAHPVGNSPWGKQVARSAQVQRLLGLVATDQNQASEEGTKTFRAQPGGRLILNCDTSLSGFPFSDTFMVRTRYVLSEMSNDRKTHPDEAWCRLDVSCRIKWLKAVAVPFLKSKIEKENVATGKRNMAAWIDLARQQQTSNMPTSARVANAQEAVTTAVSSVEEAQGGFLKAFVAGLSAAVDEVSEDLLCTSFYVSAWREASPPQRLQIALLAVLLLVQLLDVLVGLILPR</sequence>
<feature type="compositionally biased region" description="Basic and acidic residues" evidence="6">
    <location>
        <begin position="486"/>
        <end position="508"/>
    </location>
</feature>
<feature type="region of interest" description="Disordered" evidence="6">
    <location>
        <begin position="478"/>
        <end position="606"/>
    </location>
</feature>
<dbReference type="Pfam" id="PF16016">
    <property type="entry name" value="VASt"/>
    <property type="match status" value="1"/>
</dbReference>
<dbReference type="GO" id="GO:0140268">
    <property type="term" value="C:endoplasmic reticulum-plasma membrane contact site"/>
    <property type="evidence" value="ECO:0007669"/>
    <property type="project" value="TreeGrafter"/>
</dbReference>
<accession>A0A2R5GYP4</accession>
<dbReference type="InterPro" id="IPR004182">
    <property type="entry name" value="GRAM"/>
</dbReference>
<evidence type="ECO:0000313" key="10">
    <source>
        <dbReference type="Proteomes" id="UP000241890"/>
    </source>
</evidence>
<dbReference type="GO" id="GO:0032934">
    <property type="term" value="F:sterol binding"/>
    <property type="evidence" value="ECO:0007669"/>
    <property type="project" value="TreeGrafter"/>
</dbReference>
<dbReference type="InterPro" id="IPR027267">
    <property type="entry name" value="AH/BAR_dom_sf"/>
</dbReference>
<dbReference type="GO" id="GO:0005789">
    <property type="term" value="C:endoplasmic reticulum membrane"/>
    <property type="evidence" value="ECO:0007669"/>
    <property type="project" value="TreeGrafter"/>
</dbReference>
<feature type="compositionally biased region" description="Low complexity" evidence="6">
    <location>
        <begin position="533"/>
        <end position="569"/>
    </location>
</feature>
<dbReference type="Pfam" id="PF02893">
    <property type="entry name" value="GRAM"/>
    <property type="match status" value="1"/>
</dbReference>
<dbReference type="InParanoid" id="A0A2R5GYP4"/>
<name>A0A2R5GYP4_9STRA</name>
<evidence type="ECO:0000256" key="6">
    <source>
        <dbReference type="SAM" id="MobiDB-lite"/>
    </source>
</evidence>
<dbReference type="PROSITE" id="PS51778">
    <property type="entry name" value="VAST"/>
    <property type="match status" value="1"/>
</dbReference>
<dbReference type="Proteomes" id="UP000241890">
    <property type="component" value="Unassembled WGS sequence"/>
</dbReference>
<feature type="compositionally biased region" description="Polar residues" evidence="6">
    <location>
        <begin position="517"/>
        <end position="529"/>
    </location>
</feature>
<dbReference type="PANTHER" id="PTHR23319">
    <property type="entry name" value="GRAM DOMAIN CONTAINING 1B, ISOFORM E"/>
    <property type="match status" value="1"/>
</dbReference>
<feature type="compositionally biased region" description="Low complexity" evidence="6">
    <location>
        <begin position="11"/>
        <end position="24"/>
    </location>
</feature>
<comment type="subcellular location">
    <subcellularLocation>
        <location evidence="1">Membrane</location>
        <topology evidence="1">Single-pass membrane protein</topology>
    </subcellularLocation>
</comment>
<protein>
    <submittedName>
        <fullName evidence="9">TBC1 domain family member 9B</fullName>
    </submittedName>
</protein>
<feature type="compositionally biased region" description="Low complexity" evidence="6">
    <location>
        <begin position="992"/>
        <end position="1007"/>
    </location>
</feature>
<feature type="region of interest" description="Disordered" evidence="6">
    <location>
        <begin position="1"/>
        <end position="33"/>
    </location>
</feature>
<evidence type="ECO:0000256" key="3">
    <source>
        <dbReference type="ARBA" id="ARBA00022989"/>
    </source>
</evidence>
<gene>
    <name evidence="9" type="ORF">FCC1311_111612</name>
</gene>
<dbReference type="GO" id="GO:0032366">
    <property type="term" value="P:intracellular sterol transport"/>
    <property type="evidence" value="ECO:0007669"/>
    <property type="project" value="TreeGrafter"/>
</dbReference>
<feature type="compositionally biased region" description="Low complexity" evidence="6">
    <location>
        <begin position="588"/>
        <end position="602"/>
    </location>
</feature>
<keyword evidence="4 7" id="KW-0472">Membrane</keyword>
<feature type="region of interest" description="Disordered" evidence="6">
    <location>
        <begin position="735"/>
        <end position="813"/>
    </location>
</feature>
<keyword evidence="10" id="KW-1185">Reference proteome</keyword>
<dbReference type="GO" id="GO:0120015">
    <property type="term" value="F:sterol transfer activity"/>
    <property type="evidence" value="ECO:0007669"/>
    <property type="project" value="TreeGrafter"/>
</dbReference>
<proteinExistence type="predicted"/>
<feature type="compositionally biased region" description="Acidic residues" evidence="6">
    <location>
        <begin position="783"/>
        <end position="798"/>
    </location>
</feature>
<dbReference type="GO" id="GO:0005886">
    <property type="term" value="C:plasma membrane"/>
    <property type="evidence" value="ECO:0007669"/>
    <property type="project" value="TreeGrafter"/>
</dbReference>
<evidence type="ECO:0000256" key="4">
    <source>
        <dbReference type="ARBA" id="ARBA00023136"/>
    </source>
</evidence>
<keyword evidence="3 7" id="KW-1133">Transmembrane helix</keyword>
<evidence type="ECO:0000259" key="8">
    <source>
        <dbReference type="PROSITE" id="PS51778"/>
    </source>
</evidence>
<feature type="region of interest" description="Disordered" evidence="6">
    <location>
        <begin position="277"/>
        <end position="315"/>
    </location>
</feature>
<feature type="compositionally biased region" description="Basic and acidic residues" evidence="6">
    <location>
        <begin position="286"/>
        <end position="299"/>
    </location>
</feature>
<feature type="domain" description="VASt" evidence="8">
    <location>
        <begin position="1113"/>
        <end position="1328"/>
    </location>
</feature>
<dbReference type="InterPro" id="IPR051482">
    <property type="entry name" value="Cholesterol_transport"/>
</dbReference>
<dbReference type="SUPFAM" id="SSF103657">
    <property type="entry name" value="BAR/IMD domain-like"/>
    <property type="match status" value="2"/>
</dbReference>
<organism evidence="9 10">
    <name type="scientific">Hondaea fermentalgiana</name>
    <dbReference type="NCBI Taxonomy" id="2315210"/>
    <lineage>
        <taxon>Eukaryota</taxon>
        <taxon>Sar</taxon>
        <taxon>Stramenopiles</taxon>
        <taxon>Bigyra</taxon>
        <taxon>Labyrinthulomycetes</taxon>
        <taxon>Thraustochytrida</taxon>
        <taxon>Thraustochytriidae</taxon>
        <taxon>Hondaea</taxon>
    </lineage>
</organism>
<evidence type="ECO:0000256" key="1">
    <source>
        <dbReference type="ARBA" id="ARBA00004167"/>
    </source>
</evidence>
<comment type="caution">
    <text evidence="9">The sequence shown here is derived from an EMBL/GenBank/DDBJ whole genome shotgun (WGS) entry which is preliminary data.</text>
</comment>
<evidence type="ECO:0000256" key="5">
    <source>
        <dbReference type="SAM" id="Coils"/>
    </source>
</evidence>
<feature type="compositionally biased region" description="Acidic residues" evidence="6">
    <location>
        <begin position="764"/>
        <end position="773"/>
    </location>
</feature>
<evidence type="ECO:0000256" key="2">
    <source>
        <dbReference type="ARBA" id="ARBA00022692"/>
    </source>
</evidence>
<feature type="transmembrane region" description="Helical" evidence="7">
    <location>
        <begin position="1395"/>
        <end position="1415"/>
    </location>
</feature>
<evidence type="ECO:0000256" key="7">
    <source>
        <dbReference type="SAM" id="Phobius"/>
    </source>
</evidence>
<dbReference type="InterPro" id="IPR031968">
    <property type="entry name" value="VASt"/>
</dbReference>
<dbReference type="OrthoDB" id="17687at2759"/>
<feature type="coiled-coil region" evidence="5">
    <location>
        <begin position="625"/>
        <end position="666"/>
    </location>
</feature>
<dbReference type="PANTHER" id="PTHR23319:SF4">
    <property type="entry name" value="GRAM DOMAIN CONTAINING 1B, ISOFORM E"/>
    <property type="match status" value="1"/>
</dbReference>
<dbReference type="SMART" id="SM00568">
    <property type="entry name" value="GRAM"/>
    <property type="match status" value="1"/>
</dbReference>
<dbReference type="EMBL" id="BEYU01000234">
    <property type="protein sequence ID" value="GBG34938.1"/>
    <property type="molecule type" value="Genomic_DNA"/>
</dbReference>
<reference evidence="9 10" key="1">
    <citation type="submission" date="2017-12" db="EMBL/GenBank/DDBJ databases">
        <title>Sequencing, de novo assembly and annotation of complete genome of a new Thraustochytrid species, strain FCC1311.</title>
        <authorList>
            <person name="Sedici K."/>
            <person name="Godart F."/>
            <person name="Aiese Cigliano R."/>
            <person name="Sanseverino W."/>
            <person name="Barakat M."/>
            <person name="Ortet P."/>
            <person name="Marechal E."/>
            <person name="Cagnac O."/>
            <person name="Amato A."/>
        </authorList>
    </citation>
    <scope>NUCLEOTIDE SEQUENCE [LARGE SCALE GENOMIC DNA]</scope>
</reference>
<keyword evidence="2 7" id="KW-0812">Transmembrane</keyword>
<evidence type="ECO:0000313" key="9">
    <source>
        <dbReference type="EMBL" id="GBG34938.1"/>
    </source>
</evidence>
<dbReference type="InterPro" id="IPR011993">
    <property type="entry name" value="PH-like_dom_sf"/>
</dbReference>
<dbReference type="Gene3D" id="2.30.29.30">
    <property type="entry name" value="Pleckstrin-homology domain (PH domain)/Phosphotyrosine-binding domain (PTB)"/>
    <property type="match status" value="1"/>
</dbReference>
<dbReference type="Gene3D" id="1.20.1270.60">
    <property type="entry name" value="Arfaptin homology (AH) domain/BAR domain"/>
    <property type="match status" value="2"/>
</dbReference>
<feature type="region of interest" description="Disordered" evidence="6">
    <location>
        <begin position="989"/>
        <end position="1017"/>
    </location>
</feature>
<keyword evidence="5" id="KW-0175">Coiled coil</keyword>
<feature type="compositionally biased region" description="Acidic residues" evidence="6">
    <location>
        <begin position="1"/>
        <end position="10"/>
    </location>
</feature>
<feature type="compositionally biased region" description="Basic and acidic residues" evidence="6">
    <location>
        <begin position="753"/>
        <end position="763"/>
    </location>
</feature>